<dbReference type="InterPro" id="IPR005467">
    <property type="entry name" value="His_kinase_dom"/>
</dbReference>
<keyword evidence="7" id="KW-1133">Transmembrane helix</keyword>
<keyword evidence="7" id="KW-0472">Membrane</keyword>
<evidence type="ECO:0000259" key="8">
    <source>
        <dbReference type="PROSITE" id="PS50109"/>
    </source>
</evidence>
<dbReference type="InterPro" id="IPR036890">
    <property type="entry name" value="HATPase_C_sf"/>
</dbReference>
<dbReference type="SMART" id="SM00387">
    <property type="entry name" value="HATPase_c"/>
    <property type="match status" value="1"/>
</dbReference>
<evidence type="ECO:0000256" key="5">
    <source>
        <dbReference type="ARBA" id="ARBA00022777"/>
    </source>
</evidence>
<evidence type="ECO:0000256" key="2">
    <source>
        <dbReference type="ARBA" id="ARBA00004236"/>
    </source>
</evidence>
<dbReference type="InterPro" id="IPR004358">
    <property type="entry name" value="Sig_transdc_His_kin-like_C"/>
</dbReference>
<dbReference type="PANTHER" id="PTHR43547">
    <property type="entry name" value="TWO-COMPONENT HISTIDINE KINASE"/>
    <property type="match status" value="1"/>
</dbReference>
<name>A0A7K0DTE6_9NOCA</name>
<protein>
    <recommendedName>
        <fullName evidence="3">histidine kinase</fullName>
        <ecNumber evidence="3">2.7.13.3</ecNumber>
    </recommendedName>
</protein>
<dbReference type="SUPFAM" id="SSF55874">
    <property type="entry name" value="ATPase domain of HSP90 chaperone/DNA topoisomerase II/histidine kinase"/>
    <property type="match status" value="1"/>
</dbReference>
<comment type="subcellular location">
    <subcellularLocation>
        <location evidence="2">Cell membrane</location>
    </subcellularLocation>
</comment>
<evidence type="ECO:0000256" key="6">
    <source>
        <dbReference type="ARBA" id="ARBA00023012"/>
    </source>
</evidence>
<dbReference type="Proteomes" id="UP000431401">
    <property type="component" value="Unassembled WGS sequence"/>
</dbReference>
<keyword evidence="7" id="KW-0812">Transmembrane</keyword>
<feature type="domain" description="Histidine kinase" evidence="8">
    <location>
        <begin position="81"/>
        <end position="286"/>
    </location>
</feature>
<evidence type="ECO:0000256" key="4">
    <source>
        <dbReference type="ARBA" id="ARBA00022553"/>
    </source>
</evidence>
<gene>
    <name evidence="9" type="primary">sasA_6</name>
    <name evidence="9" type="ORF">NRB56_36870</name>
</gene>
<organism evidence="9 10">
    <name type="scientific">Nocardia aurantia</name>
    <dbReference type="NCBI Taxonomy" id="2585199"/>
    <lineage>
        <taxon>Bacteria</taxon>
        <taxon>Bacillati</taxon>
        <taxon>Actinomycetota</taxon>
        <taxon>Actinomycetes</taxon>
        <taxon>Mycobacteriales</taxon>
        <taxon>Nocardiaceae</taxon>
        <taxon>Nocardia</taxon>
    </lineage>
</organism>
<dbReference type="EC" id="2.7.13.3" evidence="3"/>
<comment type="caution">
    <text evidence="9">The sequence shown here is derived from an EMBL/GenBank/DDBJ whole genome shotgun (WGS) entry which is preliminary data.</text>
</comment>
<sequence>MSSADGRAAAVAVGAGLAVALLTAVTALTDGPWATAAVCLAGGAGLGTGLWLVLRRWAREQQAAVDSLRRQAGREDRLIGDLGHELRNPVTTLSTSVEVLSRHEAEIPDRPRRALRLARTEIEHLRRLLDDLLALARAEAGVHTVEARPVSLRELLAYVLSGRQLTPELLAPGPDLVVTARPAELERALGNLVDNAQRHGGGLVRLGLAPAGTWAVITVDDAGPGVPAADRERIFERFETGRRGRRGTGIGLALVAETVVGHGGQVECDARPGGGARFIVRLPAVTDVTPPGIVTEQ</sequence>
<accession>A0A7K0DTE6</accession>
<dbReference type="PANTHER" id="PTHR43547:SF2">
    <property type="entry name" value="HYBRID SIGNAL TRANSDUCTION HISTIDINE KINASE C"/>
    <property type="match status" value="1"/>
</dbReference>
<dbReference type="InterPro" id="IPR003661">
    <property type="entry name" value="HisK_dim/P_dom"/>
</dbReference>
<dbReference type="GO" id="GO:0005886">
    <property type="term" value="C:plasma membrane"/>
    <property type="evidence" value="ECO:0007669"/>
    <property type="project" value="UniProtKB-SubCell"/>
</dbReference>
<keyword evidence="9" id="KW-0808">Transferase</keyword>
<evidence type="ECO:0000256" key="3">
    <source>
        <dbReference type="ARBA" id="ARBA00012438"/>
    </source>
</evidence>
<dbReference type="Pfam" id="PF00512">
    <property type="entry name" value="HisKA"/>
    <property type="match status" value="1"/>
</dbReference>
<dbReference type="SUPFAM" id="SSF47384">
    <property type="entry name" value="Homodimeric domain of signal transducing histidine kinase"/>
    <property type="match status" value="1"/>
</dbReference>
<keyword evidence="4" id="KW-0597">Phosphoprotein</keyword>
<reference evidence="9 10" key="1">
    <citation type="submission" date="2019-10" db="EMBL/GenBank/DDBJ databases">
        <title>Nocardia macrotermitis sp. nov. and Nocardia aurantia sp. nov., isolated from the gut of fungus growing-termite Macrotermes natalensis.</title>
        <authorList>
            <person name="Benndorf R."/>
            <person name="Schwitalla J."/>
            <person name="Martin K."/>
            <person name="De Beer W."/>
            <person name="Kaster A.-K."/>
            <person name="Vollmers J."/>
            <person name="Poulsen M."/>
            <person name="Beemelmanns C."/>
        </authorList>
    </citation>
    <scope>NUCLEOTIDE SEQUENCE [LARGE SCALE GENOMIC DNA]</scope>
    <source>
        <strain evidence="9 10">RB56</strain>
    </source>
</reference>
<evidence type="ECO:0000256" key="7">
    <source>
        <dbReference type="SAM" id="Phobius"/>
    </source>
</evidence>
<keyword evidence="10" id="KW-1185">Reference proteome</keyword>
<dbReference type="OrthoDB" id="5242752at2"/>
<keyword evidence="5 9" id="KW-0418">Kinase</keyword>
<feature type="transmembrane region" description="Helical" evidence="7">
    <location>
        <begin position="34"/>
        <end position="54"/>
    </location>
</feature>
<dbReference type="InterPro" id="IPR003594">
    <property type="entry name" value="HATPase_dom"/>
</dbReference>
<dbReference type="Pfam" id="PF02518">
    <property type="entry name" value="HATPase_c"/>
    <property type="match status" value="1"/>
</dbReference>
<dbReference type="GO" id="GO:0000155">
    <property type="term" value="F:phosphorelay sensor kinase activity"/>
    <property type="evidence" value="ECO:0007669"/>
    <property type="project" value="InterPro"/>
</dbReference>
<dbReference type="RefSeq" id="WP_153343685.1">
    <property type="nucleotide sequence ID" value="NZ_WEGI01000007.1"/>
</dbReference>
<keyword evidence="6" id="KW-0902">Two-component regulatory system</keyword>
<dbReference type="CDD" id="cd00082">
    <property type="entry name" value="HisKA"/>
    <property type="match status" value="1"/>
</dbReference>
<evidence type="ECO:0000313" key="10">
    <source>
        <dbReference type="Proteomes" id="UP000431401"/>
    </source>
</evidence>
<dbReference type="SMART" id="SM00388">
    <property type="entry name" value="HisKA"/>
    <property type="match status" value="1"/>
</dbReference>
<evidence type="ECO:0000313" key="9">
    <source>
        <dbReference type="EMBL" id="MQY28104.1"/>
    </source>
</evidence>
<dbReference type="InterPro" id="IPR036097">
    <property type="entry name" value="HisK_dim/P_sf"/>
</dbReference>
<proteinExistence type="predicted"/>
<dbReference type="Gene3D" id="3.30.565.10">
    <property type="entry name" value="Histidine kinase-like ATPase, C-terminal domain"/>
    <property type="match status" value="1"/>
</dbReference>
<dbReference type="PRINTS" id="PR00344">
    <property type="entry name" value="BCTRLSENSOR"/>
</dbReference>
<dbReference type="Gene3D" id="1.10.287.130">
    <property type="match status" value="1"/>
</dbReference>
<comment type="catalytic activity">
    <reaction evidence="1">
        <text>ATP + protein L-histidine = ADP + protein N-phospho-L-histidine.</text>
        <dbReference type="EC" id="2.7.13.3"/>
    </reaction>
</comment>
<dbReference type="AlphaFoldDB" id="A0A7K0DTE6"/>
<dbReference type="EMBL" id="WEGI01000007">
    <property type="protein sequence ID" value="MQY28104.1"/>
    <property type="molecule type" value="Genomic_DNA"/>
</dbReference>
<evidence type="ECO:0000256" key="1">
    <source>
        <dbReference type="ARBA" id="ARBA00000085"/>
    </source>
</evidence>
<dbReference type="CDD" id="cd00075">
    <property type="entry name" value="HATPase"/>
    <property type="match status" value="1"/>
</dbReference>
<dbReference type="PROSITE" id="PS50109">
    <property type="entry name" value="HIS_KIN"/>
    <property type="match status" value="1"/>
</dbReference>